<accession>A0A7J0DH49</accession>
<dbReference type="Gene3D" id="2.40.70.10">
    <property type="entry name" value="Acid Proteases"/>
    <property type="match status" value="1"/>
</dbReference>
<dbReference type="EMBL" id="BJWL01000217">
    <property type="protein sequence ID" value="GFS34942.1"/>
    <property type="molecule type" value="Genomic_DNA"/>
</dbReference>
<gene>
    <name evidence="1" type="ORF">Acr_00g0036880</name>
</gene>
<organism evidence="1 2">
    <name type="scientific">Actinidia rufa</name>
    <dbReference type="NCBI Taxonomy" id="165716"/>
    <lineage>
        <taxon>Eukaryota</taxon>
        <taxon>Viridiplantae</taxon>
        <taxon>Streptophyta</taxon>
        <taxon>Embryophyta</taxon>
        <taxon>Tracheophyta</taxon>
        <taxon>Spermatophyta</taxon>
        <taxon>Magnoliopsida</taxon>
        <taxon>eudicotyledons</taxon>
        <taxon>Gunneridae</taxon>
        <taxon>Pentapetalae</taxon>
        <taxon>asterids</taxon>
        <taxon>Ericales</taxon>
        <taxon>Actinidiaceae</taxon>
        <taxon>Actinidia</taxon>
    </lineage>
</organism>
<name>A0A7J0DH49_9ERIC</name>
<evidence type="ECO:0000313" key="1">
    <source>
        <dbReference type="EMBL" id="GFS34942.1"/>
    </source>
</evidence>
<proteinExistence type="predicted"/>
<dbReference type="AlphaFoldDB" id="A0A7J0DH49"/>
<dbReference type="OrthoDB" id="2919534at2759"/>
<dbReference type="Proteomes" id="UP000585474">
    <property type="component" value="Unassembled WGS sequence"/>
</dbReference>
<dbReference type="InterPro" id="IPR021109">
    <property type="entry name" value="Peptidase_aspartic_dom_sf"/>
</dbReference>
<protein>
    <submittedName>
        <fullName evidence="1">Uncharacterized protein</fullName>
    </submittedName>
</protein>
<keyword evidence="2" id="KW-1185">Reference proteome</keyword>
<comment type="caution">
    <text evidence="1">The sequence shown here is derived from an EMBL/GenBank/DDBJ whole genome shotgun (WGS) entry which is preliminary data.</text>
</comment>
<dbReference type="PANTHER" id="PTHR33240">
    <property type="entry name" value="OS08G0508500 PROTEIN"/>
    <property type="match status" value="1"/>
</dbReference>
<sequence>MREQRVNRMLLDGGLAVNILPLRAMKELGVMMEELSPSRLMIQGFNQGRQRAIGVLRLNLLIDDMTSSALFHVINAKNSYNKLLGRPWFHENGVIPSTLHQCFKYCRNGKLSSEAIGENVHGLNSTQNILKQKGDVVQNSHIGLGYTPPAPVRIVIKKSSYHYITTEENTSPTPTKPFVFDRLGKPKSRISVFDQLGSSSTDDEKMKSAIPSHMKCHTTIKVTTDEVLKMKLKIVIVTKKISEALDVPASEESVAFSYHITTLDGKDHLEEDAKDALLAFEDGVKSTIDDLKEINLGTLDDPRLVYVSALLTLEEQKMYIELLSKYKDVFAWSYKKMPGLNPKVVVYNLAVKCGVRPIKQA</sequence>
<reference evidence="2" key="1">
    <citation type="submission" date="2019-07" db="EMBL/GenBank/DDBJ databases">
        <title>De Novo Assembly of kiwifruit Actinidia rufa.</title>
        <authorList>
            <person name="Sugita-Konishi S."/>
            <person name="Sato K."/>
            <person name="Mori E."/>
            <person name="Abe Y."/>
            <person name="Kisaki G."/>
            <person name="Hamano K."/>
            <person name="Suezawa K."/>
            <person name="Otani M."/>
            <person name="Fukuda T."/>
            <person name="Manabe T."/>
            <person name="Gomi K."/>
            <person name="Tabuchi M."/>
            <person name="Akimitsu K."/>
            <person name="Kataoka I."/>
        </authorList>
    </citation>
    <scope>NUCLEOTIDE SEQUENCE [LARGE SCALE GENOMIC DNA]</scope>
    <source>
        <strain evidence="2">cv. Fuchu</strain>
    </source>
</reference>
<dbReference type="PANTHER" id="PTHR33240:SF15">
    <property type="entry name" value="GAG-PRO-LIKE PROTEIN"/>
    <property type="match status" value="1"/>
</dbReference>
<dbReference type="CDD" id="cd00303">
    <property type="entry name" value="retropepsin_like"/>
    <property type="match status" value="1"/>
</dbReference>
<evidence type="ECO:0000313" key="2">
    <source>
        <dbReference type="Proteomes" id="UP000585474"/>
    </source>
</evidence>